<dbReference type="Gene3D" id="1.10.3700.10">
    <property type="entry name" value="AGR C 984p-like"/>
    <property type="match status" value="3"/>
</dbReference>
<reference evidence="2" key="1">
    <citation type="journal article" date="2019" name="Int. J. Syst. Evol. Microbiol.">
        <title>The Global Catalogue of Microorganisms (GCM) 10K type strain sequencing project: providing services to taxonomists for standard genome sequencing and annotation.</title>
        <authorList>
            <consortium name="The Broad Institute Genomics Platform"/>
            <consortium name="The Broad Institute Genome Sequencing Center for Infectious Disease"/>
            <person name="Wu L."/>
            <person name="Ma J."/>
        </authorList>
    </citation>
    <scope>NUCLEOTIDE SEQUENCE [LARGE SCALE GENOMIC DNA]</scope>
    <source>
        <strain evidence="2">ZS-35-S2</strain>
    </source>
</reference>
<keyword evidence="2" id="KW-1185">Reference proteome</keyword>
<name>A0ABW5CHZ4_9HYPH</name>
<protein>
    <submittedName>
        <fullName evidence="1">DUF1217 domain-containing protein</fullName>
    </submittedName>
</protein>
<accession>A0ABW5CHZ4</accession>
<dbReference type="InterPro" id="IPR010626">
    <property type="entry name" value="DUF1217"/>
</dbReference>
<evidence type="ECO:0000313" key="2">
    <source>
        <dbReference type="Proteomes" id="UP001597371"/>
    </source>
</evidence>
<proteinExistence type="predicted"/>
<dbReference type="Pfam" id="PF06748">
    <property type="entry name" value="DUF1217"/>
    <property type="match status" value="3"/>
</dbReference>
<dbReference type="SUPFAM" id="SSF158837">
    <property type="entry name" value="AGR C 984p-like"/>
    <property type="match status" value="5"/>
</dbReference>
<dbReference type="InterPro" id="IPR023157">
    <property type="entry name" value="AGR-C-984p-like_sf"/>
</dbReference>
<organism evidence="1 2">
    <name type="scientific">Aureimonas populi</name>
    <dbReference type="NCBI Taxonomy" id="1701758"/>
    <lineage>
        <taxon>Bacteria</taxon>
        <taxon>Pseudomonadati</taxon>
        <taxon>Pseudomonadota</taxon>
        <taxon>Alphaproteobacteria</taxon>
        <taxon>Hyphomicrobiales</taxon>
        <taxon>Aurantimonadaceae</taxon>
        <taxon>Aureimonas</taxon>
    </lineage>
</organism>
<dbReference type="RefSeq" id="WP_209735718.1">
    <property type="nucleotide sequence ID" value="NZ_CP072611.1"/>
</dbReference>
<gene>
    <name evidence="1" type="ORF">ACFSKQ_02520</name>
</gene>
<comment type="caution">
    <text evidence="1">The sequence shown here is derived from an EMBL/GenBank/DDBJ whole genome shotgun (WGS) entry which is preliminary data.</text>
</comment>
<dbReference type="Proteomes" id="UP001597371">
    <property type="component" value="Unassembled WGS sequence"/>
</dbReference>
<sequence length="720" mass="77757">MISTFSNYRFYANDMASSLARIEADASVKREAQYYADNIGKVETVDDFLSDYRLSSYALKAYGLEAQIGSTAFVRQILESDLSDATSFANRLTDPRYRDFASAFDFASASAPTSLQSQAQTDRLVEAYSEHVVRAGSLAAQKASAFETMIGTATSVDQLLNDPASFEMIARIAGFDPKITSKEYVRAVILGAPSQGAGGIDFLSRAFSFDSAGKAPAGEAQSAANTADFIGRYLTAVGQGNSSQAAAFEARHFERQMASITTVEQLVDDPTLYRVIGISFGLDPAADTPAFLLKVLTQSPQDADSEVSKLLNGTEAQKARGEKLLALAEAFDFSAEGTAEPGKAIGATAASALTEKFYAAYPSSSTAGDIALKTNSFRVQLTRMNSINDLLGRDPVYGKAAFDYILKAFDIDPTFESNTKIRKVLQSDPSDPNSFVRSLNDERYEKLAAAFNFDANGQVRSERLVQSVRVQQSTAALYSASFGTDQSDSVKASVRAATETYLEQVGGIRSLEDFLASGDVLAYALKAHGLDQEKLTPAEIRKLVTSDLADPDSYANAFGDARYRDFAGSFNFQPDGRIGLAGESVQRPADFLTAQNLYLLQLMESQAGETSEGTRLALYFLRKSPEIENAFSILADKALYEVARTALGLPASMSQLDIDRQAAILEQRLDFDDFKDPARLDRFISRFSALYDIENGTGSASAPVLQLFGNSGSSGVLGLF</sequence>
<dbReference type="EMBL" id="JBHUIJ010000002">
    <property type="protein sequence ID" value="MFD2236336.1"/>
    <property type="molecule type" value="Genomic_DNA"/>
</dbReference>
<evidence type="ECO:0000313" key="1">
    <source>
        <dbReference type="EMBL" id="MFD2236336.1"/>
    </source>
</evidence>